<keyword evidence="7 10" id="KW-0653">Protein transport</keyword>
<dbReference type="Proteomes" id="UP001524570">
    <property type="component" value="Unassembled WGS sequence"/>
</dbReference>
<keyword evidence="5 10" id="KW-0997">Cell inner membrane</keyword>
<dbReference type="InterPro" id="IPR003538">
    <property type="entry name" value="TonB"/>
</dbReference>
<comment type="caution">
    <text evidence="13">The sequence shown here is derived from an EMBL/GenBank/DDBJ whole genome shotgun (WGS) entry which is preliminary data.</text>
</comment>
<evidence type="ECO:0000256" key="2">
    <source>
        <dbReference type="ARBA" id="ARBA00006555"/>
    </source>
</evidence>
<evidence type="ECO:0000256" key="8">
    <source>
        <dbReference type="ARBA" id="ARBA00022989"/>
    </source>
</evidence>
<keyword evidence="3 10" id="KW-0813">Transport</keyword>
<feature type="compositionally biased region" description="Pro residues" evidence="11">
    <location>
        <begin position="164"/>
        <end position="173"/>
    </location>
</feature>
<keyword evidence="8" id="KW-1133">Transmembrane helix</keyword>
<evidence type="ECO:0000256" key="4">
    <source>
        <dbReference type="ARBA" id="ARBA00022475"/>
    </source>
</evidence>
<feature type="compositionally biased region" description="Pro residues" evidence="11">
    <location>
        <begin position="110"/>
        <end position="126"/>
    </location>
</feature>
<comment type="subcellular location">
    <subcellularLocation>
        <location evidence="1 10">Cell inner membrane</location>
        <topology evidence="1 10">Single-pass membrane protein</topology>
        <orientation evidence="1 10">Periplasmic side</orientation>
    </subcellularLocation>
</comment>
<dbReference type="NCBIfam" id="TIGR01352">
    <property type="entry name" value="tonB_Cterm"/>
    <property type="match status" value="1"/>
</dbReference>
<organism evidence="13 14">
    <name type="scientific">Methylomonas rosea</name>
    <dbReference type="NCBI Taxonomy" id="2952227"/>
    <lineage>
        <taxon>Bacteria</taxon>
        <taxon>Pseudomonadati</taxon>
        <taxon>Pseudomonadota</taxon>
        <taxon>Gammaproteobacteria</taxon>
        <taxon>Methylococcales</taxon>
        <taxon>Methylococcaceae</taxon>
        <taxon>Methylomonas</taxon>
    </lineage>
</organism>
<keyword evidence="6" id="KW-0812">Transmembrane</keyword>
<dbReference type="Gene3D" id="3.30.1150.10">
    <property type="match status" value="1"/>
</dbReference>
<dbReference type="InterPro" id="IPR037682">
    <property type="entry name" value="TonB_C"/>
</dbReference>
<evidence type="ECO:0000256" key="3">
    <source>
        <dbReference type="ARBA" id="ARBA00022448"/>
    </source>
</evidence>
<dbReference type="InterPro" id="IPR006260">
    <property type="entry name" value="TonB/TolA_C"/>
</dbReference>
<dbReference type="SUPFAM" id="SSF74653">
    <property type="entry name" value="TolA/TonB C-terminal domain"/>
    <property type="match status" value="1"/>
</dbReference>
<comment type="function">
    <text evidence="10">Interacts with outer membrane receptor proteins that carry out high-affinity binding and energy dependent uptake into the periplasmic space of specific substrates. It could act to transduce energy from the cytoplasmic membrane to specific energy-requiring processes in the outer membrane, resulting in the release into the periplasm of ligands bound by these outer membrane proteins.</text>
</comment>
<dbReference type="RefSeq" id="WP_256608325.1">
    <property type="nucleotide sequence ID" value="NZ_JANIBL010000073.1"/>
</dbReference>
<dbReference type="Pfam" id="PF03544">
    <property type="entry name" value="TonB_C"/>
    <property type="match status" value="1"/>
</dbReference>
<dbReference type="PROSITE" id="PS52015">
    <property type="entry name" value="TONB_CTD"/>
    <property type="match status" value="1"/>
</dbReference>
<keyword evidence="14" id="KW-1185">Reference proteome</keyword>
<reference evidence="13 14" key="1">
    <citation type="submission" date="2022-07" db="EMBL/GenBank/DDBJ databases">
        <title>Methylomonas rivi sp. nov., Methylomonas rosea sp. nov., Methylomonas aureus sp. nov. and Methylomonas subterranea sp. nov., four novel methanotrophs isolated from a freshwater creek and the deep terrestrial subsurface.</title>
        <authorList>
            <person name="Abin C."/>
            <person name="Sankaranarayanan K."/>
            <person name="Garner C."/>
            <person name="Sindelar R."/>
            <person name="Kotary K."/>
            <person name="Garner R."/>
            <person name="Barclay S."/>
            <person name="Lawson P."/>
            <person name="Krumholz L."/>
        </authorList>
    </citation>
    <scope>NUCLEOTIDE SEQUENCE [LARGE SCALE GENOMIC DNA]</scope>
    <source>
        <strain evidence="13 14">WSC-7</strain>
    </source>
</reference>
<sequence>MSSPLATFNKLAPAGAPADWDAADLVSLKPSVAQLTEGLAHSRVAVALGDFKYVTETRDHKLVDFLLIGVLTIFIHNTVVSHFSGAAFEQEIVEPIKPETKVQITLTRPQPKPVPPPPPLVKPKPPTTKVVPLKPQKPKPVEKVVEQAPAPDPTPVVDTAPTAPTAPPAPPAPVVEEKITEPVADAAYLHNPLPEYPEVAQERGWEGKVVMKVHVLPDGTTDSVTVSKSSGQKVLDDAAVKAVLKWSFVPAKRGDTPIARYTTVPFTFKL</sequence>
<dbReference type="PRINTS" id="PR01374">
    <property type="entry name" value="TONBPROTEIN"/>
</dbReference>
<dbReference type="InterPro" id="IPR051045">
    <property type="entry name" value="TonB-dependent_transducer"/>
</dbReference>
<evidence type="ECO:0000256" key="10">
    <source>
        <dbReference type="RuleBase" id="RU362123"/>
    </source>
</evidence>
<evidence type="ECO:0000313" key="14">
    <source>
        <dbReference type="Proteomes" id="UP001524570"/>
    </source>
</evidence>
<evidence type="ECO:0000256" key="1">
    <source>
        <dbReference type="ARBA" id="ARBA00004383"/>
    </source>
</evidence>
<keyword evidence="4 10" id="KW-1003">Cell membrane</keyword>
<evidence type="ECO:0000256" key="11">
    <source>
        <dbReference type="SAM" id="MobiDB-lite"/>
    </source>
</evidence>
<evidence type="ECO:0000259" key="12">
    <source>
        <dbReference type="PROSITE" id="PS52015"/>
    </source>
</evidence>
<evidence type="ECO:0000256" key="9">
    <source>
        <dbReference type="ARBA" id="ARBA00023136"/>
    </source>
</evidence>
<keyword evidence="10" id="KW-0735">Signal-anchor</keyword>
<protein>
    <recommendedName>
        <fullName evidence="10">Protein TonB</fullName>
    </recommendedName>
</protein>
<dbReference type="PANTHER" id="PTHR33446:SF2">
    <property type="entry name" value="PROTEIN TONB"/>
    <property type="match status" value="1"/>
</dbReference>
<gene>
    <name evidence="13" type="ORF">NP589_18755</name>
</gene>
<dbReference type="PANTHER" id="PTHR33446">
    <property type="entry name" value="PROTEIN TONB-RELATED"/>
    <property type="match status" value="1"/>
</dbReference>
<proteinExistence type="inferred from homology"/>
<dbReference type="EMBL" id="JANIBL010000073">
    <property type="protein sequence ID" value="MCQ8119473.1"/>
    <property type="molecule type" value="Genomic_DNA"/>
</dbReference>
<feature type="region of interest" description="Disordered" evidence="11">
    <location>
        <begin position="107"/>
        <end position="173"/>
    </location>
</feature>
<evidence type="ECO:0000256" key="7">
    <source>
        <dbReference type="ARBA" id="ARBA00022927"/>
    </source>
</evidence>
<comment type="similarity">
    <text evidence="2 10">Belongs to the TonB family.</text>
</comment>
<evidence type="ECO:0000256" key="6">
    <source>
        <dbReference type="ARBA" id="ARBA00022692"/>
    </source>
</evidence>
<evidence type="ECO:0000313" key="13">
    <source>
        <dbReference type="EMBL" id="MCQ8119473.1"/>
    </source>
</evidence>
<name>A0ABT1TXG0_9GAMM</name>
<feature type="domain" description="TonB C-terminal" evidence="12">
    <location>
        <begin position="181"/>
        <end position="270"/>
    </location>
</feature>
<keyword evidence="9" id="KW-0472">Membrane</keyword>
<evidence type="ECO:0000256" key="5">
    <source>
        <dbReference type="ARBA" id="ARBA00022519"/>
    </source>
</evidence>
<accession>A0ABT1TXG0</accession>